<name>A0A0E9S0H3_ANGAN</name>
<evidence type="ECO:0000313" key="1">
    <source>
        <dbReference type="EMBL" id="JAH34771.1"/>
    </source>
</evidence>
<proteinExistence type="predicted"/>
<organism evidence="1">
    <name type="scientific">Anguilla anguilla</name>
    <name type="common">European freshwater eel</name>
    <name type="synonym">Muraena anguilla</name>
    <dbReference type="NCBI Taxonomy" id="7936"/>
    <lineage>
        <taxon>Eukaryota</taxon>
        <taxon>Metazoa</taxon>
        <taxon>Chordata</taxon>
        <taxon>Craniata</taxon>
        <taxon>Vertebrata</taxon>
        <taxon>Euteleostomi</taxon>
        <taxon>Actinopterygii</taxon>
        <taxon>Neopterygii</taxon>
        <taxon>Teleostei</taxon>
        <taxon>Anguilliformes</taxon>
        <taxon>Anguillidae</taxon>
        <taxon>Anguilla</taxon>
    </lineage>
</organism>
<dbReference type="AlphaFoldDB" id="A0A0E9S0H3"/>
<protein>
    <submittedName>
        <fullName evidence="1">Uncharacterized protein</fullName>
    </submittedName>
</protein>
<reference evidence="1" key="2">
    <citation type="journal article" date="2015" name="Fish Shellfish Immunol.">
        <title>Early steps in the European eel (Anguilla anguilla)-Vibrio vulnificus interaction in the gills: Role of the RtxA13 toxin.</title>
        <authorList>
            <person name="Callol A."/>
            <person name="Pajuelo D."/>
            <person name="Ebbesson L."/>
            <person name="Teles M."/>
            <person name="MacKenzie S."/>
            <person name="Amaro C."/>
        </authorList>
    </citation>
    <scope>NUCLEOTIDE SEQUENCE</scope>
</reference>
<accession>A0A0E9S0H3</accession>
<dbReference type="EMBL" id="GBXM01073806">
    <property type="protein sequence ID" value="JAH34771.1"/>
    <property type="molecule type" value="Transcribed_RNA"/>
</dbReference>
<sequence>MVFNEIRFLWVQNSVCCNAGSAWL</sequence>
<reference evidence="1" key="1">
    <citation type="submission" date="2014-11" db="EMBL/GenBank/DDBJ databases">
        <authorList>
            <person name="Amaro Gonzalez C."/>
        </authorList>
    </citation>
    <scope>NUCLEOTIDE SEQUENCE</scope>
</reference>